<dbReference type="InterPro" id="IPR040256">
    <property type="entry name" value="At4g02000-like"/>
</dbReference>
<dbReference type="SUPFAM" id="SSF57756">
    <property type="entry name" value="Retrovirus zinc finger-like domains"/>
    <property type="match status" value="1"/>
</dbReference>
<comment type="caution">
    <text evidence="1">The sequence shown here is derived from an EMBL/GenBank/DDBJ whole genome shotgun (WGS) entry which is preliminary data.</text>
</comment>
<evidence type="ECO:0000313" key="2">
    <source>
        <dbReference type="Proteomes" id="UP000289738"/>
    </source>
</evidence>
<dbReference type="PANTHER" id="PTHR31286">
    <property type="entry name" value="GLYCINE-RICH CELL WALL STRUCTURAL PROTEIN 1.8-LIKE"/>
    <property type="match status" value="1"/>
</dbReference>
<dbReference type="AlphaFoldDB" id="A0A444ZQY1"/>
<accession>A0A444ZQY1</accession>
<evidence type="ECO:0008006" key="3">
    <source>
        <dbReference type="Google" id="ProtNLM"/>
    </source>
</evidence>
<proteinExistence type="predicted"/>
<dbReference type="InterPro" id="IPR036875">
    <property type="entry name" value="Znf_CCHC_sf"/>
</dbReference>
<dbReference type="PANTHER" id="PTHR31286:SF178">
    <property type="entry name" value="DUF4283 DOMAIN-CONTAINING PROTEIN"/>
    <property type="match status" value="1"/>
</dbReference>
<gene>
    <name evidence="1" type="ORF">Ahy_B04g073630</name>
</gene>
<protein>
    <recommendedName>
        <fullName evidence="3">CCHC-type domain-containing protein</fullName>
    </recommendedName>
</protein>
<sequence>MAQAEDLSIEGDVVCLNPAYDECFIEGNLNMVGKIISDKEVSFNTCKATLLGIWGNPEGVAIIEVGRNKIWNGRQSVYDVDHKTMELWVQIHGLPLQYITTKSAEIIGKRLGVVMEMENPRWNNILQRTFLRVKVTLNVTKPLPTGFWLARENAPDLWIDLKYERIQDSYCLNCEILGHNKKDCRNPMATACWDPLKPRYAPGLGVNRAKSIPSRCVEQREDEENRVVSENKQTGGGECWRMGASQGERGRCKVFGRDLYEDKQSGSGERLADLLNRTRKGKDKLQASGEDNWDGGQRDEGNQIRAQVYENNEALPFNMRTTKNEIGLAGLTVTQEETASKQVEKGNKDNIRCLSIREELSELFGKKGFKQNHQFKDGMLQSTGRGTDCTSQVADQLWSYRKKPKMKRVINAGARTVFQRVGTREKYFVELLEDQQEMEEDCIAKAQQRNDSPGGYPEVFVFSGKVMNFLLRNGRWLIGDGERVRILEDKWITNLDKDLAVRNLDIEFVKDLIIQGEGWNINKLKLYFDGASVDKILRTSEPETIEHALLLCPWTRAAWFGAQIQCCPTALTVSSFGKWMMELLRKMRLNVRANYDLCSSKVGFLVWEVWKARNLAIYQKINPNPIMAVGLPGEPPLQGWIKCNVDAAFIGAQSVGATIAVFRDHNGTLLLGINSTIVAA</sequence>
<organism evidence="1 2">
    <name type="scientific">Arachis hypogaea</name>
    <name type="common">Peanut</name>
    <dbReference type="NCBI Taxonomy" id="3818"/>
    <lineage>
        <taxon>Eukaryota</taxon>
        <taxon>Viridiplantae</taxon>
        <taxon>Streptophyta</taxon>
        <taxon>Embryophyta</taxon>
        <taxon>Tracheophyta</taxon>
        <taxon>Spermatophyta</taxon>
        <taxon>Magnoliopsida</taxon>
        <taxon>eudicotyledons</taxon>
        <taxon>Gunneridae</taxon>
        <taxon>Pentapetalae</taxon>
        <taxon>rosids</taxon>
        <taxon>fabids</taxon>
        <taxon>Fabales</taxon>
        <taxon>Fabaceae</taxon>
        <taxon>Papilionoideae</taxon>
        <taxon>50 kb inversion clade</taxon>
        <taxon>dalbergioids sensu lato</taxon>
        <taxon>Dalbergieae</taxon>
        <taxon>Pterocarpus clade</taxon>
        <taxon>Arachis</taxon>
    </lineage>
</organism>
<name>A0A444ZQY1_ARAHY</name>
<keyword evidence="2" id="KW-1185">Reference proteome</keyword>
<dbReference type="Proteomes" id="UP000289738">
    <property type="component" value="Chromosome B04"/>
</dbReference>
<dbReference type="GO" id="GO:0008270">
    <property type="term" value="F:zinc ion binding"/>
    <property type="evidence" value="ECO:0007669"/>
    <property type="project" value="InterPro"/>
</dbReference>
<dbReference type="EMBL" id="SDMP01000014">
    <property type="protein sequence ID" value="RYR16596.1"/>
    <property type="molecule type" value="Genomic_DNA"/>
</dbReference>
<reference evidence="1 2" key="1">
    <citation type="submission" date="2019-01" db="EMBL/GenBank/DDBJ databases">
        <title>Sequencing of cultivated peanut Arachis hypogaea provides insights into genome evolution and oil improvement.</title>
        <authorList>
            <person name="Chen X."/>
        </authorList>
    </citation>
    <scope>NUCLEOTIDE SEQUENCE [LARGE SCALE GENOMIC DNA]</scope>
    <source>
        <strain evidence="2">cv. Fuhuasheng</strain>
        <tissue evidence="1">Leaves</tissue>
    </source>
</reference>
<dbReference type="GO" id="GO:0003676">
    <property type="term" value="F:nucleic acid binding"/>
    <property type="evidence" value="ECO:0007669"/>
    <property type="project" value="InterPro"/>
</dbReference>
<evidence type="ECO:0000313" key="1">
    <source>
        <dbReference type="EMBL" id="RYR16596.1"/>
    </source>
</evidence>